<proteinExistence type="predicted"/>
<gene>
    <name evidence="2" type="ORF">KQX54_014046</name>
</gene>
<dbReference type="AlphaFoldDB" id="A0AAV7I7H5"/>
<sequence>MRDCLIRGAVQRKIAWVGHPRDVDAQPDTQRRFSGSPAYDAVATTSISSQLLKQSIDLELGGLTLSIGRRHPRNNEKTTINGSNVAYRNQHQESYERSCQ</sequence>
<feature type="region of interest" description="Disordered" evidence="1">
    <location>
        <begin position="69"/>
        <end position="100"/>
    </location>
</feature>
<comment type="caution">
    <text evidence="2">The sequence shown here is derived from an EMBL/GenBank/DDBJ whole genome shotgun (WGS) entry which is preliminary data.</text>
</comment>
<name>A0AAV7I7H5_COTGL</name>
<feature type="compositionally biased region" description="Polar residues" evidence="1">
    <location>
        <begin position="77"/>
        <end position="89"/>
    </location>
</feature>
<reference evidence="2 3" key="1">
    <citation type="journal article" date="2021" name="J. Hered.">
        <title>A chromosome-level genome assembly of the parasitoid wasp, Cotesia glomerata (Hymenoptera: Braconidae).</title>
        <authorList>
            <person name="Pinto B.J."/>
            <person name="Weis J.J."/>
            <person name="Gamble T."/>
            <person name="Ode P.J."/>
            <person name="Paul R."/>
            <person name="Zaspel J.M."/>
        </authorList>
    </citation>
    <scope>NUCLEOTIDE SEQUENCE [LARGE SCALE GENOMIC DNA]</scope>
    <source>
        <strain evidence="2">CgM1</strain>
    </source>
</reference>
<protein>
    <submittedName>
        <fullName evidence="2">Uncharacterized protein</fullName>
    </submittedName>
</protein>
<evidence type="ECO:0000313" key="3">
    <source>
        <dbReference type="Proteomes" id="UP000826195"/>
    </source>
</evidence>
<keyword evidence="3" id="KW-1185">Reference proteome</keyword>
<evidence type="ECO:0000313" key="2">
    <source>
        <dbReference type="EMBL" id="KAH0546710.1"/>
    </source>
</evidence>
<dbReference type="Proteomes" id="UP000826195">
    <property type="component" value="Unassembled WGS sequence"/>
</dbReference>
<organism evidence="2 3">
    <name type="scientific">Cotesia glomerata</name>
    <name type="common">Lepidopteran parasitic wasp</name>
    <name type="synonym">Apanteles glomeratus</name>
    <dbReference type="NCBI Taxonomy" id="32391"/>
    <lineage>
        <taxon>Eukaryota</taxon>
        <taxon>Metazoa</taxon>
        <taxon>Ecdysozoa</taxon>
        <taxon>Arthropoda</taxon>
        <taxon>Hexapoda</taxon>
        <taxon>Insecta</taxon>
        <taxon>Pterygota</taxon>
        <taxon>Neoptera</taxon>
        <taxon>Endopterygota</taxon>
        <taxon>Hymenoptera</taxon>
        <taxon>Apocrita</taxon>
        <taxon>Ichneumonoidea</taxon>
        <taxon>Braconidae</taxon>
        <taxon>Microgastrinae</taxon>
        <taxon>Cotesia</taxon>
    </lineage>
</organism>
<evidence type="ECO:0000256" key="1">
    <source>
        <dbReference type="SAM" id="MobiDB-lite"/>
    </source>
</evidence>
<dbReference type="EMBL" id="JAHXZJ010002237">
    <property type="protein sequence ID" value="KAH0546710.1"/>
    <property type="molecule type" value="Genomic_DNA"/>
</dbReference>
<accession>A0AAV7I7H5</accession>
<feature type="compositionally biased region" description="Basic and acidic residues" evidence="1">
    <location>
        <begin position="90"/>
        <end position="100"/>
    </location>
</feature>